<reference evidence="3" key="1">
    <citation type="submission" date="2013-07" db="EMBL/GenBank/DDBJ databases">
        <authorList>
            <consortium name="The Broad Institute Genome Sequencing Platform"/>
            <person name="Cuomo C."/>
            <person name="Litvintseva A."/>
            <person name="Chen Y."/>
            <person name="Heitman J."/>
            <person name="Sun S."/>
            <person name="Springer D."/>
            <person name="Dromer F."/>
            <person name="Young S.K."/>
            <person name="Zeng Q."/>
            <person name="Gargeya S."/>
            <person name="Fitzgerald M."/>
            <person name="Abouelleil A."/>
            <person name="Alvarado L."/>
            <person name="Berlin A.M."/>
            <person name="Chapman S.B."/>
            <person name="Dewar J."/>
            <person name="Goldberg J."/>
            <person name="Griggs A."/>
            <person name="Gujja S."/>
            <person name="Hansen M."/>
            <person name="Howarth C."/>
            <person name="Imamovic A."/>
            <person name="Larimer J."/>
            <person name="McCowan C."/>
            <person name="Murphy C."/>
            <person name="Pearson M."/>
            <person name="Priest M."/>
            <person name="Roberts A."/>
            <person name="Saif S."/>
            <person name="Shea T."/>
            <person name="Sykes S."/>
            <person name="Wortman J."/>
            <person name="Nusbaum C."/>
            <person name="Birren B."/>
        </authorList>
    </citation>
    <scope>NUCLEOTIDE SEQUENCE</scope>
    <source>
        <strain evidence="3">CBS 10737</strain>
    </source>
</reference>
<dbReference type="GeneID" id="30171249"/>
<dbReference type="Proteomes" id="UP000094020">
    <property type="component" value="Chromosome 3"/>
</dbReference>
<dbReference type="InterPro" id="IPR057678">
    <property type="entry name" value="DUF7918"/>
</dbReference>
<reference evidence="3" key="2">
    <citation type="submission" date="2024-02" db="EMBL/GenBank/DDBJ databases">
        <title>Comparative genomics of Cryptococcus and Kwoniella reveals pathogenesis evolution and contrasting modes of karyotype evolution via chromosome fusion or intercentromeric recombination.</title>
        <authorList>
            <person name="Coelho M.A."/>
            <person name="David-Palma M."/>
            <person name="Shea T."/>
            <person name="Bowers K."/>
            <person name="McGinley-Smith S."/>
            <person name="Mohammad A.W."/>
            <person name="Gnirke A."/>
            <person name="Yurkov A.M."/>
            <person name="Nowrousian M."/>
            <person name="Sun S."/>
            <person name="Cuomo C.A."/>
            <person name="Heitman J."/>
        </authorList>
    </citation>
    <scope>NUCLEOTIDE SEQUENCE</scope>
    <source>
        <strain evidence="3">CBS 10737</strain>
    </source>
</reference>
<dbReference type="KEGG" id="kpin:30171249"/>
<evidence type="ECO:0000256" key="1">
    <source>
        <dbReference type="SAM" id="MobiDB-lite"/>
    </source>
</evidence>
<gene>
    <name evidence="3" type="ORF">I206_102529</name>
</gene>
<dbReference type="EMBL" id="CP144521">
    <property type="protein sequence ID" value="WWC68599.1"/>
    <property type="molecule type" value="Genomic_DNA"/>
</dbReference>
<feature type="domain" description="DUF7918" evidence="2">
    <location>
        <begin position="77"/>
        <end position="231"/>
    </location>
</feature>
<keyword evidence="4" id="KW-1185">Reference proteome</keyword>
<evidence type="ECO:0000313" key="3">
    <source>
        <dbReference type="EMBL" id="WWC68599.1"/>
    </source>
</evidence>
<evidence type="ECO:0000259" key="2">
    <source>
        <dbReference type="Pfam" id="PF25534"/>
    </source>
</evidence>
<accession>A0AAJ8MP10</accession>
<feature type="region of interest" description="Disordered" evidence="1">
    <location>
        <begin position="291"/>
        <end position="313"/>
    </location>
</feature>
<proteinExistence type="predicted"/>
<dbReference type="Pfam" id="PF25534">
    <property type="entry name" value="DUF7918"/>
    <property type="match status" value="1"/>
</dbReference>
<dbReference type="AlphaFoldDB" id="A0AAJ8MP10"/>
<name>A0AAJ8MP10_9TREE</name>
<dbReference type="RefSeq" id="XP_070058678.1">
    <property type="nucleotide sequence ID" value="XM_070202577.1"/>
</dbReference>
<sequence>MLALVSEAGFEAWVAKKDSDERLNEYQITHHPAADGQPPYSECFLETIDEPFEIKIAKKLIARGRHLVKRFGKTTHMGHRSECTIDGQRLSHSLWKEKYKDHCWSQILENDEEEGRCYSSCLKFAPLQTTDDPDQVNIDNDRLKNLGLIEITITKGLWVEQGAMRGGRKQKNKLTNAIADERAKNTVDRREVANPYRRPGCDFVPSTALPDYKFVFKYRPRASLIIAGIIDEPTPPPSPRLARRLTGKRKRSSEAVESIPLKEEIDDIKPHLDRKRVKYLEEQVQMLSSELRTVRSGGRGQSRADPVDLTLDD</sequence>
<feature type="compositionally biased region" description="Basic residues" evidence="1">
    <location>
        <begin position="241"/>
        <end position="251"/>
    </location>
</feature>
<organism evidence="3 4">
    <name type="scientific">Kwoniella pini CBS 10737</name>
    <dbReference type="NCBI Taxonomy" id="1296096"/>
    <lineage>
        <taxon>Eukaryota</taxon>
        <taxon>Fungi</taxon>
        <taxon>Dikarya</taxon>
        <taxon>Basidiomycota</taxon>
        <taxon>Agaricomycotina</taxon>
        <taxon>Tremellomycetes</taxon>
        <taxon>Tremellales</taxon>
        <taxon>Cryptococcaceae</taxon>
        <taxon>Kwoniella</taxon>
    </lineage>
</organism>
<protein>
    <recommendedName>
        <fullName evidence="2">DUF7918 domain-containing protein</fullName>
    </recommendedName>
</protein>
<evidence type="ECO:0000313" key="4">
    <source>
        <dbReference type="Proteomes" id="UP000094020"/>
    </source>
</evidence>
<feature type="region of interest" description="Disordered" evidence="1">
    <location>
        <begin position="235"/>
        <end position="256"/>
    </location>
</feature>